<name>A0A7W6PSE3_9HYPH</name>
<organism evidence="2 3">
    <name type="scientific">Rhizobium rhizoryzae</name>
    <dbReference type="NCBI Taxonomy" id="451876"/>
    <lineage>
        <taxon>Bacteria</taxon>
        <taxon>Pseudomonadati</taxon>
        <taxon>Pseudomonadota</taxon>
        <taxon>Alphaproteobacteria</taxon>
        <taxon>Hyphomicrobiales</taxon>
        <taxon>Rhizobiaceae</taxon>
        <taxon>Rhizobium/Agrobacterium group</taxon>
        <taxon>Rhizobium</taxon>
    </lineage>
</organism>
<protein>
    <submittedName>
        <fullName evidence="2">Uncharacterized protein</fullName>
    </submittedName>
</protein>
<dbReference type="RefSeq" id="WP_183898029.1">
    <property type="nucleotide sequence ID" value="NZ_CP049250.1"/>
</dbReference>
<feature type="region of interest" description="Disordered" evidence="1">
    <location>
        <begin position="272"/>
        <end position="312"/>
    </location>
</feature>
<dbReference type="EMBL" id="JACIEC010000002">
    <property type="protein sequence ID" value="MBB4144012.1"/>
    <property type="molecule type" value="Genomic_DNA"/>
</dbReference>
<proteinExistence type="predicted"/>
<evidence type="ECO:0000313" key="3">
    <source>
        <dbReference type="Proteomes" id="UP000519897"/>
    </source>
</evidence>
<feature type="region of interest" description="Disordered" evidence="1">
    <location>
        <begin position="189"/>
        <end position="254"/>
    </location>
</feature>
<gene>
    <name evidence="2" type="ORF">GGQ72_002564</name>
</gene>
<accession>A0A7W6PSE3</accession>
<feature type="compositionally biased region" description="Basic and acidic residues" evidence="1">
    <location>
        <begin position="206"/>
        <end position="237"/>
    </location>
</feature>
<feature type="region of interest" description="Disordered" evidence="1">
    <location>
        <begin position="325"/>
        <end position="386"/>
    </location>
</feature>
<dbReference type="Proteomes" id="UP000519897">
    <property type="component" value="Unassembled WGS sequence"/>
</dbReference>
<dbReference type="AlphaFoldDB" id="A0A7W6PSE3"/>
<evidence type="ECO:0000256" key="1">
    <source>
        <dbReference type="SAM" id="MobiDB-lite"/>
    </source>
</evidence>
<evidence type="ECO:0000313" key="2">
    <source>
        <dbReference type="EMBL" id="MBB4144012.1"/>
    </source>
</evidence>
<sequence>MKGVKIRLSRTLVMILGGGLLLIGGSGAAALYVGADKLLGPSWEEVNGLKCTTLQEIKLKQEGHSWVRRFVFAEGGDGPQRLKTAVRVAKAVQKSEKADLVQVTVLDKNGPTQRAAMRGRAIGAQVIYIPDTTKAPDPSDPVLSGFYVEGAANHGEYFGLKISPPLEDLEVMAAALKDFEDCVSPIVPEAADPHGAKPAKGAKGAKGADHGAKSGHGEASGHDKPAADKGHGEKAPDGHAPAAEGAAHEEAPKSEGLVSSLTNMIFGNKSQAAEAAAQHGAEPANASQAEHKTEVAGDHATPSPEHTAVAEQPGFLDRIKGMIFGNDKPTVTEKPVSRAPTASADGKPEPHEAAGKASGKGDGIDPMKVAAPTDAPKAAPAPKPSH</sequence>
<comment type="caution">
    <text evidence="2">The sequence shown here is derived from an EMBL/GenBank/DDBJ whole genome shotgun (WGS) entry which is preliminary data.</text>
</comment>
<feature type="compositionally biased region" description="Low complexity" evidence="1">
    <location>
        <begin position="272"/>
        <end position="286"/>
    </location>
</feature>
<keyword evidence="3" id="KW-1185">Reference proteome</keyword>
<reference evidence="2 3" key="1">
    <citation type="submission" date="2020-08" db="EMBL/GenBank/DDBJ databases">
        <title>Genomic Encyclopedia of Type Strains, Phase IV (KMG-IV): sequencing the most valuable type-strain genomes for metagenomic binning, comparative biology and taxonomic classification.</title>
        <authorList>
            <person name="Goeker M."/>
        </authorList>
    </citation>
    <scope>NUCLEOTIDE SEQUENCE [LARGE SCALE GENOMIC DNA]</scope>
    <source>
        <strain evidence="2 3">DSM 29514</strain>
    </source>
</reference>